<dbReference type="OrthoDB" id="7426224at2"/>
<comment type="caution">
    <text evidence="2">The sequence shown here is derived from an EMBL/GenBank/DDBJ whole genome shotgun (WGS) entry which is preliminary data.</text>
</comment>
<dbReference type="Proteomes" id="UP000316225">
    <property type="component" value="Unassembled WGS sequence"/>
</dbReference>
<feature type="signal peptide" evidence="1">
    <location>
        <begin position="1"/>
        <end position="21"/>
    </location>
</feature>
<accession>A0A562NNZ9</accession>
<reference evidence="2 3" key="1">
    <citation type="journal article" date="2015" name="Stand. Genomic Sci.">
        <title>Genomic Encyclopedia of Bacterial and Archaeal Type Strains, Phase III: the genomes of soil and plant-associated and newly described type strains.</title>
        <authorList>
            <person name="Whitman W.B."/>
            <person name="Woyke T."/>
            <person name="Klenk H.P."/>
            <person name="Zhou Y."/>
            <person name="Lilburn T.G."/>
            <person name="Beck B.J."/>
            <person name="De Vos P."/>
            <person name="Vandamme P."/>
            <person name="Eisen J.A."/>
            <person name="Garrity G."/>
            <person name="Hugenholtz P."/>
            <person name="Kyrpides N.C."/>
        </authorList>
    </citation>
    <scope>NUCLEOTIDE SEQUENCE [LARGE SCALE GENOMIC DNA]</scope>
    <source>
        <strain evidence="2 3">CGMCC 1.5364</strain>
    </source>
</reference>
<dbReference type="InterPro" id="IPR011990">
    <property type="entry name" value="TPR-like_helical_dom_sf"/>
</dbReference>
<protein>
    <recommendedName>
        <fullName evidence="4">Beta-lactamase</fullName>
    </recommendedName>
</protein>
<dbReference type="EMBL" id="VLKU01000006">
    <property type="protein sequence ID" value="TWI33939.1"/>
    <property type="molecule type" value="Genomic_DNA"/>
</dbReference>
<name>A0A562NNZ9_9RHOB</name>
<dbReference type="AlphaFoldDB" id="A0A562NNZ9"/>
<dbReference type="SUPFAM" id="SSF81901">
    <property type="entry name" value="HCP-like"/>
    <property type="match status" value="1"/>
</dbReference>
<gene>
    <name evidence="2" type="ORF">IQ24_02306</name>
</gene>
<keyword evidence="3" id="KW-1185">Reference proteome</keyword>
<evidence type="ECO:0000313" key="3">
    <source>
        <dbReference type="Proteomes" id="UP000316225"/>
    </source>
</evidence>
<dbReference type="Gene3D" id="1.25.40.10">
    <property type="entry name" value="Tetratricopeptide repeat domain"/>
    <property type="match status" value="1"/>
</dbReference>
<evidence type="ECO:0000313" key="2">
    <source>
        <dbReference type="EMBL" id="TWI33939.1"/>
    </source>
</evidence>
<proteinExistence type="predicted"/>
<feature type="chain" id="PRO_5022072986" description="Beta-lactamase" evidence="1">
    <location>
        <begin position="22"/>
        <end position="398"/>
    </location>
</feature>
<dbReference type="PROSITE" id="PS51257">
    <property type="entry name" value="PROKAR_LIPOPROTEIN"/>
    <property type="match status" value="1"/>
</dbReference>
<organism evidence="2 3">
    <name type="scientific">Paracoccus sulfuroxidans</name>
    <dbReference type="NCBI Taxonomy" id="384678"/>
    <lineage>
        <taxon>Bacteria</taxon>
        <taxon>Pseudomonadati</taxon>
        <taxon>Pseudomonadota</taxon>
        <taxon>Alphaproteobacteria</taxon>
        <taxon>Rhodobacterales</taxon>
        <taxon>Paracoccaceae</taxon>
        <taxon>Paracoccus</taxon>
    </lineage>
</organism>
<dbReference type="InterPro" id="IPR006597">
    <property type="entry name" value="Sel1-like"/>
</dbReference>
<evidence type="ECO:0008006" key="4">
    <source>
        <dbReference type="Google" id="ProtNLM"/>
    </source>
</evidence>
<evidence type="ECO:0000256" key="1">
    <source>
        <dbReference type="SAM" id="SignalP"/>
    </source>
</evidence>
<dbReference type="RefSeq" id="WP_145398102.1">
    <property type="nucleotide sequence ID" value="NZ_VLKU01000006.1"/>
</dbReference>
<sequence length="398" mass="44165">MALRFLAAIALTLGLGTSVSAACLDGEEPVASCRIEGQRKEVSICLAGPVAHYRFGPPQGTPEMDLRAPLMDLGYQRKDGAGITIDETVIFANRNHRYRVTFGFRDGRAPDRSELHKLGQIEVMRGDKALTRLHCDPGTIERVPDRLLERMRDLGREKASDDEEFPNYDIDPLIPASDSPPCEAQNNVNTCWGRGITAARAGDLVMALGHFDMSCASDLAPLGCYEAGKLYLMNRKLRDYARAFQRFDQVCETSEDDGEAPYGCKYMGWMYLTGTGPAKDPARAQEYLDRACFTKEGGRFIDAEGCQLLARVLQGQRRDLPAYLSLAMGCADDAEGLCRAASQMLANARTAKAEWPARCDEFPEADGDCSALLIPQPEFEANRWLRERLSLHYREAME</sequence>
<dbReference type="SMART" id="SM00671">
    <property type="entry name" value="SEL1"/>
    <property type="match status" value="2"/>
</dbReference>
<keyword evidence="1" id="KW-0732">Signal</keyword>